<protein>
    <submittedName>
        <fullName evidence="1">Uncharacterized protein</fullName>
    </submittedName>
</protein>
<dbReference type="EMBL" id="BMDZ01000005">
    <property type="protein sequence ID" value="GGB28486.1"/>
    <property type="molecule type" value="Genomic_DNA"/>
</dbReference>
<evidence type="ECO:0000313" key="2">
    <source>
        <dbReference type="Proteomes" id="UP000603352"/>
    </source>
</evidence>
<gene>
    <name evidence="1" type="ORF">GCM10011505_07180</name>
</gene>
<sequence>MFLDCVTALKGRRWSFDSNRLIGWWHDGVEYIGPGAGTAPKATGGAVGVETSADGTTAFIFPANTSPAFVVGISRGRGQSVCGRACGIGQAGLDAFGNGACRCRVLGIGTAV</sequence>
<dbReference type="Proteomes" id="UP000603352">
    <property type="component" value="Unassembled WGS sequence"/>
</dbReference>
<proteinExistence type="predicted"/>
<dbReference type="RefSeq" id="WP_188574986.1">
    <property type="nucleotide sequence ID" value="NZ_BMDZ01000005.1"/>
</dbReference>
<accession>A0ABQ1IB74</accession>
<organism evidence="1 2">
    <name type="scientific">Tistrella bauzanensis</name>
    <dbReference type="NCBI Taxonomy" id="657419"/>
    <lineage>
        <taxon>Bacteria</taxon>
        <taxon>Pseudomonadati</taxon>
        <taxon>Pseudomonadota</taxon>
        <taxon>Alphaproteobacteria</taxon>
        <taxon>Geminicoccales</taxon>
        <taxon>Geminicoccaceae</taxon>
        <taxon>Tistrella</taxon>
    </lineage>
</organism>
<evidence type="ECO:0000313" key="1">
    <source>
        <dbReference type="EMBL" id="GGB28486.1"/>
    </source>
</evidence>
<name>A0ABQ1IB74_9PROT</name>
<reference evidence="2" key="1">
    <citation type="journal article" date="2019" name="Int. J. Syst. Evol. Microbiol.">
        <title>The Global Catalogue of Microorganisms (GCM) 10K type strain sequencing project: providing services to taxonomists for standard genome sequencing and annotation.</title>
        <authorList>
            <consortium name="The Broad Institute Genomics Platform"/>
            <consortium name="The Broad Institute Genome Sequencing Center for Infectious Disease"/>
            <person name="Wu L."/>
            <person name="Ma J."/>
        </authorList>
    </citation>
    <scope>NUCLEOTIDE SEQUENCE [LARGE SCALE GENOMIC DNA]</scope>
    <source>
        <strain evidence="2">CGMCC 1.10188</strain>
    </source>
</reference>
<comment type="caution">
    <text evidence="1">The sequence shown here is derived from an EMBL/GenBank/DDBJ whole genome shotgun (WGS) entry which is preliminary data.</text>
</comment>
<keyword evidence="2" id="KW-1185">Reference proteome</keyword>